<evidence type="ECO:0000256" key="3">
    <source>
        <dbReference type="ARBA" id="ARBA00022448"/>
    </source>
</evidence>
<dbReference type="InterPro" id="IPR050294">
    <property type="entry name" value="RnfB_subfamily"/>
</dbReference>
<protein>
    <recommendedName>
        <fullName evidence="9">Ferredoxin</fullName>
    </recommendedName>
</protein>
<keyword evidence="5 9" id="KW-0479">Metal-binding</keyword>
<dbReference type="GO" id="GO:0046872">
    <property type="term" value="F:metal ion binding"/>
    <property type="evidence" value="ECO:0007669"/>
    <property type="project" value="UniProtKB-UniRule"/>
</dbReference>
<evidence type="ECO:0000313" key="11">
    <source>
        <dbReference type="Proteomes" id="UP000287394"/>
    </source>
</evidence>
<dbReference type="SUPFAM" id="SSF54862">
    <property type="entry name" value="4Fe-4S ferredoxins"/>
    <property type="match status" value="1"/>
</dbReference>
<dbReference type="Pfam" id="PF00037">
    <property type="entry name" value="Fer4"/>
    <property type="match status" value="1"/>
</dbReference>
<keyword evidence="11" id="KW-1185">Reference proteome</keyword>
<dbReference type="PROSITE" id="PS51379">
    <property type="entry name" value="4FE4S_FER_2"/>
    <property type="match status" value="1"/>
</dbReference>
<dbReference type="OrthoDB" id="9798098at2"/>
<dbReference type="GO" id="GO:0009055">
    <property type="term" value="F:electron transfer activity"/>
    <property type="evidence" value="ECO:0007669"/>
    <property type="project" value="UniProtKB-UniRule"/>
</dbReference>
<evidence type="ECO:0000256" key="9">
    <source>
        <dbReference type="RuleBase" id="RU365098"/>
    </source>
</evidence>
<organism evidence="10 11">
    <name type="scientific">Capsulimonas corticalis</name>
    <dbReference type="NCBI Taxonomy" id="2219043"/>
    <lineage>
        <taxon>Bacteria</taxon>
        <taxon>Bacillati</taxon>
        <taxon>Armatimonadota</taxon>
        <taxon>Armatimonadia</taxon>
        <taxon>Capsulimonadales</taxon>
        <taxon>Capsulimonadaceae</taxon>
        <taxon>Capsulimonas</taxon>
    </lineage>
</organism>
<keyword evidence="4 9" id="KW-0004">4Fe-4S</keyword>
<gene>
    <name evidence="10" type="ORF">CCAX7_27070</name>
</gene>
<name>A0A402CTR1_9BACT</name>
<comment type="function">
    <text evidence="9">Ferredoxins are iron-sulfur proteins that transfer electrons in a wide variety of metabolic reactions.</text>
</comment>
<dbReference type="PRINTS" id="PR00354">
    <property type="entry name" value="7FE8SFRDOXIN"/>
</dbReference>
<dbReference type="RefSeq" id="WP_119320746.1">
    <property type="nucleotide sequence ID" value="NZ_AP025739.1"/>
</dbReference>
<dbReference type="InterPro" id="IPR017896">
    <property type="entry name" value="4Fe4S_Fe-S-bd"/>
</dbReference>
<evidence type="ECO:0000256" key="2">
    <source>
        <dbReference type="ARBA" id="ARBA00001966"/>
    </source>
</evidence>
<evidence type="ECO:0000256" key="5">
    <source>
        <dbReference type="ARBA" id="ARBA00022723"/>
    </source>
</evidence>
<keyword evidence="6 9" id="KW-0249">Electron transport</keyword>
<comment type="cofactor">
    <cofactor evidence="2 9">
        <name>[4Fe-4S] cluster</name>
        <dbReference type="ChEBI" id="CHEBI:49883"/>
    </cofactor>
</comment>
<evidence type="ECO:0000256" key="8">
    <source>
        <dbReference type="ARBA" id="ARBA00023014"/>
    </source>
</evidence>
<keyword evidence="8 9" id="KW-0411">Iron-sulfur</keyword>
<accession>A0A402CTR1</accession>
<proteinExistence type="predicted"/>
<dbReference type="PANTHER" id="PTHR42859:SF2">
    <property type="entry name" value="FERREDOXIN"/>
    <property type="match status" value="1"/>
</dbReference>
<keyword evidence="7 9" id="KW-0408">Iron</keyword>
<dbReference type="InterPro" id="IPR000813">
    <property type="entry name" value="7Fe_ferredoxin"/>
</dbReference>
<dbReference type="EMBL" id="AP025739">
    <property type="protein sequence ID" value="BDI30656.1"/>
    <property type="molecule type" value="Genomic_DNA"/>
</dbReference>
<sequence length="90" mass="9917">MPYVITEPCAGTKDKSCVAVCPVDCIHEGTVEVDGVLIDQLFIDPAECIDCGLCEPECPVDAIFMEDEVPAQWSQYIEINAEFYKTGKRA</sequence>
<comment type="cofactor">
    <cofactor evidence="1">
        <name>[3Fe-4S] cluster</name>
        <dbReference type="ChEBI" id="CHEBI:21137"/>
    </cofactor>
</comment>
<evidence type="ECO:0000313" key="10">
    <source>
        <dbReference type="EMBL" id="BDI30656.1"/>
    </source>
</evidence>
<dbReference type="PROSITE" id="PS00198">
    <property type="entry name" value="4FE4S_FER_1"/>
    <property type="match status" value="1"/>
</dbReference>
<evidence type="ECO:0000256" key="4">
    <source>
        <dbReference type="ARBA" id="ARBA00022485"/>
    </source>
</evidence>
<dbReference type="Proteomes" id="UP000287394">
    <property type="component" value="Chromosome"/>
</dbReference>
<reference evidence="10 11" key="1">
    <citation type="journal article" date="2019" name="Int. J. Syst. Evol. Microbiol.">
        <title>Capsulimonas corticalis gen. nov., sp. nov., an aerobic capsulated bacterium, of a novel bacterial order, Capsulimonadales ord. nov., of the class Armatimonadia of the phylum Armatimonadetes.</title>
        <authorList>
            <person name="Li J."/>
            <person name="Kudo C."/>
            <person name="Tonouchi A."/>
        </authorList>
    </citation>
    <scope>NUCLEOTIDE SEQUENCE [LARGE SCALE GENOMIC DNA]</scope>
    <source>
        <strain evidence="10 11">AX-7</strain>
    </source>
</reference>
<dbReference type="PANTHER" id="PTHR42859">
    <property type="entry name" value="OXIDOREDUCTASE"/>
    <property type="match status" value="1"/>
</dbReference>
<dbReference type="GO" id="GO:0051539">
    <property type="term" value="F:4 iron, 4 sulfur cluster binding"/>
    <property type="evidence" value="ECO:0007669"/>
    <property type="project" value="UniProtKB-UniRule"/>
</dbReference>
<evidence type="ECO:0000256" key="7">
    <source>
        <dbReference type="ARBA" id="ARBA00023004"/>
    </source>
</evidence>
<dbReference type="InterPro" id="IPR017900">
    <property type="entry name" value="4Fe4S_Fe_S_CS"/>
</dbReference>
<evidence type="ECO:0000256" key="1">
    <source>
        <dbReference type="ARBA" id="ARBA00001927"/>
    </source>
</evidence>
<dbReference type="KEGG" id="ccot:CCAX7_27070"/>
<evidence type="ECO:0000256" key="6">
    <source>
        <dbReference type="ARBA" id="ARBA00022982"/>
    </source>
</evidence>
<dbReference type="Gene3D" id="3.30.70.20">
    <property type="match status" value="1"/>
</dbReference>
<dbReference type="AlphaFoldDB" id="A0A402CTR1"/>
<keyword evidence="3 9" id="KW-0813">Transport</keyword>